<dbReference type="EMBL" id="QRDV01000002">
    <property type="protein sequence ID" value="RED45214.1"/>
    <property type="molecule type" value="Genomic_DNA"/>
</dbReference>
<keyword evidence="3" id="KW-0378">Hydrolase</keyword>
<proteinExistence type="inferred from homology"/>
<dbReference type="InterPro" id="IPR029069">
    <property type="entry name" value="HotDog_dom_sf"/>
</dbReference>
<evidence type="ECO:0000256" key="4">
    <source>
        <dbReference type="ARBA" id="ARBA00022832"/>
    </source>
</evidence>
<keyword evidence="5" id="KW-0809">Transit peptide</keyword>
<keyword evidence="4" id="KW-0276">Fatty acid metabolism</keyword>
<dbReference type="Gene3D" id="3.10.129.10">
    <property type="entry name" value="Hotdog Thioesterase"/>
    <property type="match status" value="1"/>
</dbReference>
<dbReference type="RefSeq" id="WP_115816529.1">
    <property type="nucleotide sequence ID" value="NZ_QRDV01000002.1"/>
</dbReference>
<evidence type="ECO:0000256" key="2">
    <source>
        <dbReference type="ARBA" id="ARBA00022516"/>
    </source>
</evidence>
<feature type="domain" description="Acyl-ACP thioesterase-like C-terminal" evidence="9">
    <location>
        <begin position="155"/>
        <end position="249"/>
    </location>
</feature>
<dbReference type="PANTHER" id="PTHR31727">
    <property type="entry name" value="OLEOYL-ACYL CARRIER PROTEIN THIOESTERASE 1, CHLOROPLASTIC"/>
    <property type="match status" value="1"/>
</dbReference>
<dbReference type="Proteomes" id="UP000256980">
    <property type="component" value="Unassembled WGS sequence"/>
</dbReference>
<evidence type="ECO:0000256" key="1">
    <source>
        <dbReference type="ARBA" id="ARBA00006500"/>
    </source>
</evidence>
<evidence type="ECO:0000256" key="3">
    <source>
        <dbReference type="ARBA" id="ARBA00022801"/>
    </source>
</evidence>
<gene>
    <name evidence="10" type="ORF">DFQ10_10282</name>
</gene>
<dbReference type="PANTHER" id="PTHR31727:SF6">
    <property type="entry name" value="OLEOYL-ACYL CARRIER PROTEIN THIOESTERASE 1, CHLOROPLASTIC"/>
    <property type="match status" value="1"/>
</dbReference>
<evidence type="ECO:0000259" key="8">
    <source>
        <dbReference type="Pfam" id="PF01643"/>
    </source>
</evidence>
<evidence type="ECO:0000256" key="6">
    <source>
        <dbReference type="ARBA" id="ARBA00023098"/>
    </source>
</evidence>
<evidence type="ECO:0000256" key="7">
    <source>
        <dbReference type="ARBA" id="ARBA00023160"/>
    </source>
</evidence>
<protein>
    <submittedName>
        <fullName evidence="10">Acyl-ACP thioesterase</fullName>
    </submittedName>
</protein>
<evidence type="ECO:0000313" key="10">
    <source>
        <dbReference type="EMBL" id="RED45214.1"/>
    </source>
</evidence>
<dbReference type="Pfam" id="PF01643">
    <property type="entry name" value="Acyl-ACP_TE"/>
    <property type="match status" value="1"/>
</dbReference>
<evidence type="ECO:0000259" key="9">
    <source>
        <dbReference type="Pfam" id="PF20791"/>
    </source>
</evidence>
<accession>A0A3D9H6V6</accession>
<dbReference type="InterPro" id="IPR045023">
    <property type="entry name" value="FATA/B"/>
</dbReference>
<dbReference type="Pfam" id="PF20791">
    <property type="entry name" value="Acyl-ACP_TE_C"/>
    <property type="match status" value="1"/>
</dbReference>
<comment type="similarity">
    <text evidence="1">Belongs to the acyl-ACP thioesterase family.</text>
</comment>
<keyword evidence="7" id="KW-0275">Fatty acid biosynthesis</keyword>
<dbReference type="OrthoDB" id="9801517at2"/>
<comment type="caution">
    <text evidence="10">The sequence shown here is derived from an EMBL/GenBank/DDBJ whole genome shotgun (WGS) entry which is preliminary data.</text>
</comment>
<dbReference type="GO" id="GO:0016297">
    <property type="term" value="F:fatty acyl-[ACP] hydrolase activity"/>
    <property type="evidence" value="ECO:0007669"/>
    <property type="project" value="InterPro"/>
</dbReference>
<keyword evidence="11" id="KW-1185">Reference proteome</keyword>
<keyword evidence="6" id="KW-0443">Lipid metabolism</keyword>
<organism evidence="10 11">
    <name type="scientific">Winogradskyella eximia</name>
    <dbReference type="NCBI Taxonomy" id="262006"/>
    <lineage>
        <taxon>Bacteria</taxon>
        <taxon>Pseudomonadati</taxon>
        <taxon>Bacteroidota</taxon>
        <taxon>Flavobacteriia</taxon>
        <taxon>Flavobacteriales</taxon>
        <taxon>Flavobacteriaceae</taxon>
        <taxon>Winogradskyella</taxon>
    </lineage>
</organism>
<evidence type="ECO:0000313" key="11">
    <source>
        <dbReference type="Proteomes" id="UP000256980"/>
    </source>
</evidence>
<keyword evidence="2" id="KW-0444">Lipid biosynthesis</keyword>
<name>A0A3D9H6V6_9FLAO</name>
<dbReference type="GO" id="GO:0000036">
    <property type="term" value="F:acyl carrier activity"/>
    <property type="evidence" value="ECO:0007669"/>
    <property type="project" value="TreeGrafter"/>
</dbReference>
<sequence length="250" mass="29564">MKFENYFDQQFELRYFEMNKLGLATPTIMLGLLEETAADHCYSIDHSLFDLLKMNVGWVLVSGVLQMDRYPSYKEKITIRTWLSNYSSIKGYRENIIFDENQNIIGRAKGLWVFFDIEKRRPIPIFNTIKEQWSFFNTASINHDIKKKINAIDSADYIKQFRVNRFDTDMNKHVNNIRYLQWVIESIPEDIVDHYYLQTIDGRFISEAQYGDTVLSLTKELSSTHTFGHTIKVENSNKICATAHTHWKKY</sequence>
<dbReference type="InterPro" id="IPR049427">
    <property type="entry name" value="Acyl-ACP_TE_C"/>
</dbReference>
<reference evidence="10 11" key="1">
    <citation type="submission" date="2018-07" db="EMBL/GenBank/DDBJ databases">
        <title>Genomic Encyclopedia of Type Strains, Phase III (KMG-III): the genomes of soil and plant-associated and newly described type strains.</title>
        <authorList>
            <person name="Whitman W."/>
        </authorList>
    </citation>
    <scope>NUCLEOTIDE SEQUENCE [LARGE SCALE GENOMIC DNA]</scope>
    <source>
        <strain evidence="10 11">CECT 7946</strain>
    </source>
</reference>
<dbReference type="InterPro" id="IPR002864">
    <property type="entry name" value="Acyl-ACP_thioesterase_NHD"/>
</dbReference>
<dbReference type="SUPFAM" id="SSF54637">
    <property type="entry name" value="Thioesterase/thiol ester dehydrase-isomerase"/>
    <property type="match status" value="2"/>
</dbReference>
<dbReference type="AlphaFoldDB" id="A0A3D9H6V6"/>
<dbReference type="CDD" id="cd00586">
    <property type="entry name" value="4HBT"/>
    <property type="match status" value="1"/>
</dbReference>
<evidence type="ECO:0000256" key="5">
    <source>
        <dbReference type="ARBA" id="ARBA00022946"/>
    </source>
</evidence>
<feature type="domain" description="Acyl-ACP thioesterase N-terminal hotdog" evidence="8">
    <location>
        <begin position="5"/>
        <end position="129"/>
    </location>
</feature>